<dbReference type="PANTHER" id="PTHR35908:SF1">
    <property type="entry name" value="CONSERVED PROTEIN"/>
    <property type="match status" value="1"/>
</dbReference>
<proteinExistence type="predicted"/>
<accession>A0ABT1HJP5</accession>
<organism evidence="2 3">
    <name type="scientific">Williamsia maris</name>
    <dbReference type="NCBI Taxonomy" id="72806"/>
    <lineage>
        <taxon>Bacteria</taxon>
        <taxon>Bacillati</taxon>
        <taxon>Actinomycetota</taxon>
        <taxon>Actinomycetes</taxon>
        <taxon>Mycobacteriales</taxon>
        <taxon>Nocardiaceae</taxon>
        <taxon>Williamsia</taxon>
    </lineage>
</organism>
<sequence>MAIGFVNAVILDCPDTVGLATFYQRVLGGDLDAADPSWVKLNCGLGGANLVFQPSPEHRPPTFPDPHASQQFHLDVQVTDFDEAERQLLELGATAVPGQSFEGFRVYLDPAGHPFCIVSS</sequence>
<reference evidence="2 3" key="1">
    <citation type="submission" date="2022-06" db="EMBL/GenBank/DDBJ databases">
        <title>Genomic Encyclopedia of Archaeal and Bacterial Type Strains, Phase II (KMG-II): from individual species to whole genera.</title>
        <authorList>
            <person name="Goeker M."/>
        </authorList>
    </citation>
    <scope>NUCLEOTIDE SEQUENCE [LARGE SCALE GENOMIC DNA]</scope>
    <source>
        <strain evidence="2 3">DSM 44693</strain>
    </source>
</reference>
<dbReference type="InterPro" id="IPR041581">
    <property type="entry name" value="Glyoxalase_6"/>
</dbReference>
<dbReference type="InterPro" id="IPR029068">
    <property type="entry name" value="Glyas_Bleomycin-R_OHBP_Dase"/>
</dbReference>
<dbReference type="PANTHER" id="PTHR35908">
    <property type="entry name" value="HYPOTHETICAL FUSION PROTEIN"/>
    <property type="match status" value="1"/>
</dbReference>
<dbReference type="Proteomes" id="UP001206895">
    <property type="component" value="Unassembled WGS sequence"/>
</dbReference>
<keyword evidence="3" id="KW-1185">Reference proteome</keyword>
<name>A0ABT1HJP5_9NOCA</name>
<comment type="caution">
    <text evidence="2">The sequence shown here is derived from an EMBL/GenBank/DDBJ whole genome shotgun (WGS) entry which is preliminary data.</text>
</comment>
<dbReference type="Pfam" id="PF18029">
    <property type="entry name" value="Glyoxalase_6"/>
    <property type="match status" value="1"/>
</dbReference>
<dbReference type="SUPFAM" id="SSF54593">
    <property type="entry name" value="Glyoxalase/Bleomycin resistance protein/Dihydroxybiphenyl dioxygenase"/>
    <property type="match status" value="1"/>
</dbReference>
<dbReference type="Gene3D" id="3.10.180.10">
    <property type="entry name" value="2,3-Dihydroxybiphenyl 1,2-Dioxygenase, domain 1"/>
    <property type="match status" value="1"/>
</dbReference>
<evidence type="ECO:0000313" key="2">
    <source>
        <dbReference type="EMBL" id="MCP2178165.1"/>
    </source>
</evidence>
<dbReference type="EMBL" id="JAMTCJ010000004">
    <property type="protein sequence ID" value="MCP2178165.1"/>
    <property type="molecule type" value="Genomic_DNA"/>
</dbReference>
<evidence type="ECO:0000259" key="1">
    <source>
        <dbReference type="Pfam" id="PF18029"/>
    </source>
</evidence>
<dbReference type="RefSeq" id="WP_253663113.1">
    <property type="nucleotide sequence ID" value="NZ_BAAAJQ010000003.1"/>
</dbReference>
<feature type="domain" description="Glyoxalase-like" evidence="1">
    <location>
        <begin position="9"/>
        <end position="118"/>
    </location>
</feature>
<evidence type="ECO:0000313" key="3">
    <source>
        <dbReference type="Proteomes" id="UP001206895"/>
    </source>
</evidence>
<protein>
    <submittedName>
        <fullName evidence="2">Glyoxalase-like domain-containing protein</fullName>
    </submittedName>
</protein>
<gene>
    <name evidence="2" type="ORF">LX13_004006</name>
</gene>